<evidence type="ECO:0000256" key="1">
    <source>
        <dbReference type="SAM" id="SignalP"/>
    </source>
</evidence>
<dbReference type="OrthoDB" id="9790557at2"/>
<feature type="chain" id="PRO_5026816701" evidence="1">
    <location>
        <begin position="22"/>
        <end position="158"/>
    </location>
</feature>
<evidence type="ECO:0000313" key="2">
    <source>
        <dbReference type="EMBL" id="MTW20111.1"/>
    </source>
</evidence>
<feature type="signal peptide" evidence="1">
    <location>
        <begin position="1"/>
        <end position="21"/>
    </location>
</feature>
<keyword evidence="3" id="KW-1185">Reference proteome</keyword>
<name>A0A6N8E984_9GAMM</name>
<reference evidence="2 3" key="1">
    <citation type="submission" date="2019-11" db="EMBL/GenBank/DDBJ databases">
        <title>Whole-genome sequence of the anaerobic purple sulfur bacterium Allochromatium palmeri DSM 15591.</title>
        <authorList>
            <person name="Kyndt J.A."/>
            <person name="Meyer T.E."/>
        </authorList>
    </citation>
    <scope>NUCLEOTIDE SEQUENCE [LARGE SCALE GENOMIC DNA]</scope>
    <source>
        <strain evidence="2 3">DSM 15591</strain>
    </source>
</reference>
<dbReference type="Proteomes" id="UP000434044">
    <property type="component" value="Unassembled WGS sequence"/>
</dbReference>
<proteinExistence type="predicted"/>
<dbReference type="AlphaFoldDB" id="A0A6N8E984"/>
<dbReference type="Gene3D" id="3.90.10.10">
    <property type="entry name" value="Cytochrome C3"/>
    <property type="match status" value="1"/>
</dbReference>
<sequence length="158" mass="17201">MAKAAVRIGLVVLGLVWGAFAAQTVLADEVKRYVVEGSPAAELDACVEPTDQMRRMHMEFIKHQRIETVHEGIRDTKYSLTGCVDCHISYDANQNPRPIDQPDQFCGACHNYAAVDLNCFDCHASVPNRPGADAETAHRAAGVLGQVASTPHKEASEQ</sequence>
<dbReference type="EMBL" id="WNKT01000004">
    <property type="protein sequence ID" value="MTW20111.1"/>
    <property type="molecule type" value="Genomic_DNA"/>
</dbReference>
<comment type="caution">
    <text evidence="2">The sequence shown here is derived from an EMBL/GenBank/DDBJ whole genome shotgun (WGS) entry which is preliminary data.</text>
</comment>
<accession>A0A6N8E984</accession>
<organism evidence="2 3">
    <name type="scientific">Allochromatium palmeri</name>
    <dbReference type="NCBI Taxonomy" id="231048"/>
    <lineage>
        <taxon>Bacteria</taxon>
        <taxon>Pseudomonadati</taxon>
        <taxon>Pseudomonadota</taxon>
        <taxon>Gammaproteobacteria</taxon>
        <taxon>Chromatiales</taxon>
        <taxon>Chromatiaceae</taxon>
        <taxon>Allochromatium</taxon>
    </lineage>
</organism>
<protein>
    <submittedName>
        <fullName evidence="2">Sulfur reduction protein DsrJ</fullName>
    </submittedName>
</protein>
<keyword evidence="1" id="KW-0732">Signal</keyword>
<dbReference type="SUPFAM" id="SSF48695">
    <property type="entry name" value="Multiheme cytochromes"/>
    <property type="match status" value="1"/>
</dbReference>
<dbReference type="InterPro" id="IPR036280">
    <property type="entry name" value="Multihaem_cyt_sf"/>
</dbReference>
<dbReference type="RefSeq" id="WP_155448691.1">
    <property type="nucleotide sequence ID" value="NZ_WNKT01000004.1"/>
</dbReference>
<evidence type="ECO:0000313" key="3">
    <source>
        <dbReference type="Proteomes" id="UP000434044"/>
    </source>
</evidence>
<gene>
    <name evidence="2" type="ORF">GJ668_03260</name>
</gene>